<feature type="binding site" evidence="19">
    <location>
        <position position="285"/>
    </location>
    <ligand>
        <name>Zn(2+)</name>
        <dbReference type="ChEBI" id="CHEBI:29105"/>
        <note>catalytic</note>
    </ligand>
</feature>
<feature type="binding site" evidence="19">
    <location>
        <position position="367"/>
    </location>
    <ligand>
        <name>GTP</name>
        <dbReference type="ChEBI" id="CHEBI:37565"/>
    </ligand>
</feature>
<dbReference type="InterPro" id="IPR016299">
    <property type="entry name" value="Riboflavin_synth_RibBA"/>
</dbReference>
<protein>
    <recommendedName>
        <fullName evidence="19">Riboflavin biosynthesis protein RibBA</fullName>
    </recommendedName>
    <domain>
        <recommendedName>
            <fullName evidence="19">3,4-dihydroxy-2-butanone 4-phosphate synthase</fullName>
            <shortName evidence="19">DHBP synthase</shortName>
            <ecNumber evidence="19">4.1.99.12</ecNumber>
        </recommendedName>
    </domain>
    <domain>
        <recommendedName>
            <fullName evidence="19">GTP cyclohydrolase-2</fullName>
            <ecNumber evidence="19">3.5.4.25</ecNumber>
        </recommendedName>
        <alternativeName>
            <fullName evidence="19">GTP cyclohydrolase II</fullName>
        </alternativeName>
    </domain>
</protein>
<dbReference type="CDD" id="cd00641">
    <property type="entry name" value="GTP_cyclohydro2"/>
    <property type="match status" value="1"/>
</dbReference>
<dbReference type="FunFam" id="3.90.870.10:FF:000001">
    <property type="entry name" value="Riboflavin biosynthesis protein RibBA"/>
    <property type="match status" value="1"/>
</dbReference>
<keyword evidence="15 19" id="KW-0456">Lyase</keyword>
<feature type="binding site" evidence="19">
    <location>
        <begin position="43"/>
        <end position="44"/>
    </location>
    <ligand>
        <name>D-ribulose 5-phosphate</name>
        <dbReference type="ChEBI" id="CHEBI:58121"/>
    </ligand>
</feature>
<evidence type="ECO:0000256" key="6">
    <source>
        <dbReference type="ARBA" id="ARBA00005520"/>
    </source>
</evidence>
<evidence type="ECO:0000256" key="9">
    <source>
        <dbReference type="ARBA" id="ARBA00022741"/>
    </source>
</evidence>
<feature type="binding site" evidence="19">
    <location>
        <position position="332"/>
    </location>
    <ligand>
        <name>GTP</name>
        <dbReference type="ChEBI" id="CHEBI:37565"/>
    </ligand>
</feature>
<feature type="binding site" evidence="19">
    <location>
        <position position="372"/>
    </location>
    <ligand>
        <name>GTP</name>
        <dbReference type="ChEBI" id="CHEBI:37565"/>
    </ligand>
</feature>
<name>A0A841SW38_9BACL</name>
<evidence type="ECO:0000256" key="10">
    <source>
        <dbReference type="ARBA" id="ARBA00022801"/>
    </source>
</evidence>
<comment type="cofactor">
    <cofactor evidence="19">
        <name>Mg(2+)</name>
        <dbReference type="ChEBI" id="CHEBI:18420"/>
    </cofactor>
    <cofactor evidence="19">
        <name>Mn(2+)</name>
        <dbReference type="ChEBI" id="CHEBI:29035"/>
    </cofactor>
    <text evidence="19">Binds 2 divalent metal cations per subunit. Magnesium or manganese.</text>
</comment>
<organism evidence="21 22">
    <name type="scientific">Cohnella thailandensis</name>
    <dbReference type="NCBI Taxonomy" id="557557"/>
    <lineage>
        <taxon>Bacteria</taxon>
        <taxon>Bacillati</taxon>
        <taxon>Bacillota</taxon>
        <taxon>Bacilli</taxon>
        <taxon>Bacillales</taxon>
        <taxon>Paenibacillaceae</taxon>
        <taxon>Cohnella</taxon>
    </lineage>
</organism>
<keyword evidence="14 19" id="KW-0464">Manganese</keyword>
<keyword evidence="12 19" id="KW-0460">Magnesium</keyword>
<evidence type="ECO:0000256" key="8">
    <source>
        <dbReference type="ARBA" id="ARBA00022723"/>
    </source>
</evidence>
<evidence type="ECO:0000313" key="21">
    <source>
        <dbReference type="EMBL" id="MBB6635452.1"/>
    </source>
</evidence>
<feature type="domain" description="GTP cyclohydrolase II" evidence="20">
    <location>
        <begin position="223"/>
        <end position="388"/>
    </location>
</feature>
<evidence type="ECO:0000256" key="19">
    <source>
        <dbReference type="HAMAP-Rule" id="MF_01283"/>
    </source>
</evidence>
<feature type="binding site" evidence="19">
    <location>
        <position position="283"/>
    </location>
    <ligand>
        <name>Zn(2+)</name>
        <dbReference type="ChEBI" id="CHEBI:29105"/>
        <note>catalytic</note>
    </ligand>
</feature>
<sequence>MSTNDERRNAGGSPEAFEFDRIEDALKDLMEGKAIVVVDDEDRENEGDLIVLAEKATPEIINFMITEGRGLVCVPITQERAEQLDLPPMVTHNTDYHGTAFTVSVDHASTSTGISAYERADTVRGLIDPNAKPSDFRRPGHMFPLIAKNGGVLRRSGHTEAAVDLARMCGSTPAAVICEIVKEDGTMARLPDLIEFAKQHSLKLITIEELIRYRNEKEKLVKREVEVTIPTDFGEFNAIAYTNLVDAKEHVAFVKGTIDSEKPVLVRVHSECLTGDVFHSHRCDCGPQLEAALRQIDEEGSGVLLYMRQEGRGIGLINKLRAYKLQEEGLDTVDANLKLGFAPDLRDYGIGAQILKDLGVRRLRLLTNNPRKIRGLEGYGLNVVERVPIQTEANQTNTGYLRAKQAKLGHMLGFSGEEKKESADNDNKLGV</sequence>
<dbReference type="AlphaFoldDB" id="A0A841SW38"/>
<comment type="similarity">
    <text evidence="6 19">In the N-terminal section; belongs to the DHBP synthase family.</text>
</comment>
<dbReference type="HAMAP" id="MF_00179">
    <property type="entry name" value="RibA"/>
    <property type="match status" value="1"/>
</dbReference>
<dbReference type="RefSeq" id="WP_185120681.1">
    <property type="nucleotide sequence ID" value="NZ_JACJVQ010000013.1"/>
</dbReference>
<comment type="pathway">
    <text evidence="4 19">Cofactor biosynthesis; riboflavin biosynthesis; 5-amino-6-(D-ribitylamino)uracil from GTP: step 1/4.</text>
</comment>
<feature type="active site" description="Nucleophile; for GTP cyclohydrolase activity" evidence="19">
    <location>
        <position position="346"/>
    </location>
</feature>
<dbReference type="Gene3D" id="3.40.50.10990">
    <property type="entry name" value="GTP cyclohydrolase II"/>
    <property type="match status" value="1"/>
</dbReference>
<dbReference type="InterPro" id="IPR000926">
    <property type="entry name" value="RibA"/>
</dbReference>
<evidence type="ECO:0000256" key="15">
    <source>
        <dbReference type="ARBA" id="ARBA00023239"/>
    </source>
</evidence>
<keyword evidence="11 19" id="KW-0862">Zinc</keyword>
<gene>
    <name evidence="19" type="primary">ribBA</name>
    <name evidence="21" type="ORF">H7B67_15140</name>
</gene>
<comment type="caution">
    <text evidence="21">The sequence shown here is derived from an EMBL/GenBank/DDBJ whole genome shotgun (WGS) entry which is preliminary data.</text>
</comment>
<dbReference type="EMBL" id="JACJVQ010000013">
    <property type="protein sequence ID" value="MBB6635452.1"/>
    <property type="molecule type" value="Genomic_DNA"/>
</dbReference>
<comment type="catalytic activity">
    <reaction evidence="1 19">
        <text>D-ribulose 5-phosphate = (2S)-2-hydroxy-3-oxobutyl phosphate + formate + H(+)</text>
        <dbReference type="Rhea" id="RHEA:18457"/>
        <dbReference type="ChEBI" id="CHEBI:15378"/>
        <dbReference type="ChEBI" id="CHEBI:15740"/>
        <dbReference type="ChEBI" id="CHEBI:58121"/>
        <dbReference type="ChEBI" id="CHEBI:58830"/>
        <dbReference type="EC" id="4.1.99.12"/>
    </reaction>
</comment>
<keyword evidence="22" id="KW-1185">Reference proteome</keyword>
<dbReference type="GO" id="GO:0005525">
    <property type="term" value="F:GTP binding"/>
    <property type="evidence" value="ECO:0007669"/>
    <property type="project" value="UniProtKB-KW"/>
</dbReference>
<feature type="active site" description="Proton acceptor; for GTP cyclohydrolase activity" evidence="19">
    <location>
        <position position="344"/>
    </location>
</feature>
<dbReference type="InterPro" id="IPR000422">
    <property type="entry name" value="DHBP_synthase_RibB"/>
</dbReference>
<accession>A0A841SW38</accession>
<comment type="function">
    <text evidence="17 19">Catalyzes the conversion of GTP to 2,5-diamino-6-ribosylamino-4(3H)-pyrimidinone 5'-phosphate (DARP), formate and pyrophosphate.</text>
</comment>
<dbReference type="GO" id="GO:0005829">
    <property type="term" value="C:cytosol"/>
    <property type="evidence" value="ECO:0007669"/>
    <property type="project" value="TreeGrafter"/>
</dbReference>
<evidence type="ECO:0000256" key="16">
    <source>
        <dbReference type="ARBA" id="ARBA00023268"/>
    </source>
</evidence>
<evidence type="ECO:0000256" key="14">
    <source>
        <dbReference type="ARBA" id="ARBA00023211"/>
    </source>
</evidence>
<evidence type="ECO:0000256" key="3">
    <source>
        <dbReference type="ARBA" id="ARBA00002284"/>
    </source>
</evidence>
<dbReference type="GO" id="GO:0009231">
    <property type="term" value="P:riboflavin biosynthetic process"/>
    <property type="evidence" value="ECO:0007669"/>
    <property type="project" value="UniProtKB-UniRule"/>
</dbReference>
<feature type="binding site" evidence="19">
    <location>
        <begin position="155"/>
        <end position="159"/>
    </location>
    <ligand>
        <name>D-ribulose 5-phosphate</name>
        <dbReference type="ChEBI" id="CHEBI:58121"/>
    </ligand>
</feature>
<evidence type="ECO:0000256" key="7">
    <source>
        <dbReference type="ARBA" id="ARBA00022619"/>
    </source>
</evidence>
<evidence type="ECO:0000256" key="11">
    <source>
        <dbReference type="ARBA" id="ARBA00022833"/>
    </source>
</evidence>
<dbReference type="Gene3D" id="3.90.870.10">
    <property type="entry name" value="DHBP synthase"/>
    <property type="match status" value="1"/>
</dbReference>
<comment type="function">
    <text evidence="3 19">Catalyzes the conversion of D-ribulose 5-phosphate to formate and 3,4-dihydroxy-2-butanone 4-phosphate.</text>
</comment>
<keyword evidence="9 19" id="KW-0547">Nucleotide-binding</keyword>
<keyword evidence="10 19" id="KW-0378">Hydrolase</keyword>
<comment type="similarity">
    <text evidence="19">In the C-terminal section; belongs to the GTP cyclohydrolase II family.</text>
</comment>
<feature type="binding site" evidence="19">
    <location>
        <position position="288"/>
    </location>
    <ligand>
        <name>GTP</name>
        <dbReference type="ChEBI" id="CHEBI:37565"/>
    </ligand>
</feature>
<dbReference type="GO" id="GO:0030145">
    <property type="term" value="F:manganese ion binding"/>
    <property type="evidence" value="ECO:0007669"/>
    <property type="project" value="UniProtKB-UniRule"/>
</dbReference>
<comment type="catalytic activity">
    <reaction evidence="18 19">
        <text>GTP + 4 H2O = 2,5-diamino-6-hydroxy-4-(5-phosphoribosylamino)-pyrimidine + formate + 2 phosphate + 3 H(+)</text>
        <dbReference type="Rhea" id="RHEA:23704"/>
        <dbReference type="ChEBI" id="CHEBI:15377"/>
        <dbReference type="ChEBI" id="CHEBI:15378"/>
        <dbReference type="ChEBI" id="CHEBI:15740"/>
        <dbReference type="ChEBI" id="CHEBI:37565"/>
        <dbReference type="ChEBI" id="CHEBI:43474"/>
        <dbReference type="ChEBI" id="CHEBI:58614"/>
        <dbReference type="EC" id="3.5.4.25"/>
    </reaction>
</comment>
<evidence type="ECO:0000256" key="1">
    <source>
        <dbReference type="ARBA" id="ARBA00000141"/>
    </source>
</evidence>
<dbReference type="EC" id="4.1.99.12" evidence="19"/>
<comment type="cofactor">
    <cofactor evidence="19">
        <name>Zn(2+)</name>
        <dbReference type="ChEBI" id="CHEBI:29105"/>
    </cofactor>
    <text evidence="19">Binds 1 zinc ion per subunit.</text>
</comment>
<evidence type="ECO:0000256" key="4">
    <source>
        <dbReference type="ARBA" id="ARBA00004853"/>
    </source>
</evidence>
<evidence type="ECO:0000313" key="22">
    <source>
        <dbReference type="Proteomes" id="UP000535838"/>
    </source>
</evidence>
<keyword evidence="8 19" id="KW-0479">Metal-binding</keyword>
<evidence type="ECO:0000256" key="13">
    <source>
        <dbReference type="ARBA" id="ARBA00023134"/>
    </source>
</evidence>
<dbReference type="Pfam" id="PF00925">
    <property type="entry name" value="GTP_cyclohydro2"/>
    <property type="match status" value="1"/>
</dbReference>
<dbReference type="HAMAP" id="MF_01283">
    <property type="entry name" value="RibBA"/>
    <property type="match status" value="1"/>
</dbReference>
<dbReference type="InterPro" id="IPR032677">
    <property type="entry name" value="GTP_cyclohydro_II"/>
</dbReference>
<evidence type="ECO:0000256" key="18">
    <source>
        <dbReference type="ARBA" id="ARBA00049295"/>
    </source>
</evidence>
<evidence type="ECO:0000256" key="2">
    <source>
        <dbReference type="ARBA" id="ARBA00001936"/>
    </source>
</evidence>
<feature type="site" description="Essential for DHBP synthase activity" evidence="19">
    <location>
        <position position="141"/>
    </location>
</feature>
<dbReference type="FunFam" id="3.40.50.10990:FF:000001">
    <property type="entry name" value="Riboflavin biosynthesis protein RibBA"/>
    <property type="match status" value="1"/>
</dbReference>
<feature type="binding site" evidence="19">
    <location>
        <position position="158"/>
    </location>
    <ligand>
        <name>Mg(2+)</name>
        <dbReference type="ChEBI" id="CHEBI:18420"/>
        <label>2</label>
    </ligand>
</feature>
<dbReference type="NCBIfam" id="TIGR00506">
    <property type="entry name" value="ribB"/>
    <property type="match status" value="1"/>
</dbReference>
<dbReference type="Proteomes" id="UP000535838">
    <property type="component" value="Unassembled WGS sequence"/>
</dbReference>
<dbReference type="PANTHER" id="PTHR21327:SF18">
    <property type="entry name" value="3,4-DIHYDROXY-2-BUTANONE 4-PHOSPHATE SYNTHASE"/>
    <property type="match status" value="1"/>
</dbReference>
<dbReference type="NCBIfam" id="NF006803">
    <property type="entry name" value="PRK09311.1"/>
    <property type="match status" value="1"/>
</dbReference>
<dbReference type="InterPro" id="IPR017945">
    <property type="entry name" value="DHBP_synth_RibB-like_a/b_dom"/>
</dbReference>
<dbReference type="PIRSF" id="PIRSF001259">
    <property type="entry name" value="RibA"/>
    <property type="match status" value="1"/>
</dbReference>
<feature type="binding site" evidence="19">
    <location>
        <position position="44"/>
    </location>
    <ligand>
        <name>Mg(2+)</name>
        <dbReference type="ChEBI" id="CHEBI:18420"/>
        <label>1</label>
    </ligand>
</feature>
<evidence type="ECO:0000256" key="12">
    <source>
        <dbReference type="ARBA" id="ARBA00022842"/>
    </source>
</evidence>
<keyword evidence="7 19" id="KW-0686">Riboflavin biosynthesis</keyword>
<dbReference type="HAMAP" id="MF_00180">
    <property type="entry name" value="RibB"/>
    <property type="match status" value="1"/>
</dbReference>
<dbReference type="SUPFAM" id="SSF55821">
    <property type="entry name" value="YrdC/RibB"/>
    <property type="match status" value="1"/>
</dbReference>
<dbReference type="GO" id="GO:0003935">
    <property type="term" value="F:GTP cyclohydrolase II activity"/>
    <property type="evidence" value="ECO:0007669"/>
    <property type="project" value="UniProtKB-UniRule"/>
</dbReference>
<comment type="pathway">
    <text evidence="5 19">Cofactor biosynthesis; riboflavin biosynthesis; 2-hydroxy-3-oxobutyl phosphate from D-ribulose 5-phosphate: step 1/1.</text>
</comment>
<feature type="region of interest" description="DHBP synthase" evidence="19">
    <location>
        <begin position="1"/>
        <end position="216"/>
    </location>
</feature>
<dbReference type="GO" id="GO:0008270">
    <property type="term" value="F:zinc ion binding"/>
    <property type="evidence" value="ECO:0007669"/>
    <property type="project" value="UniProtKB-UniRule"/>
</dbReference>
<feature type="binding site" evidence="19">
    <location>
        <position position="272"/>
    </location>
    <ligand>
        <name>Zn(2+)</name>
        <dbReference type="ChEBI" id="CHEBI:29105"/>
        <note>catalytic</note>
    </ligand>
</feature>
<dbReference type="GO" id="GO:0000287">
    <property type="term" value="F:magnesium ion binding"/>
    <property type="evidence" value="ECO:0007669"/>
    <property type="project" value="UniProtKB-UniRule"/>
</dbReference>
<feature type="binding site" evidence="19">
    <location>
        <position position="44"/>
    </location>
    <ligand>
        <name>Mg(2+)</name>
        <dbReference type="ChEBI" id="CHEBI:18420"/>
        <label>2</label>
    </ligand>
</feature>
<dbReference type="UniPathway" id="UPA00275">
    <property type="reaction ID" value="UER00399"/>
</dbReference>
<feature type="binding site" evidence="19">
    <location>
        <begin position="267"/>
        <end position="271"/>
    </location>
    <ligand>
        <name>GTP</name>
        <dbReference type="ChEBI" id="CHEBI:37565"/>
    </ligand>
</feature>
<dbReference type="NCBIfam" id="TIGR00505">
    <property type="entry name" value="ribA"/>
    <property type="match status" value="1"/>
</dbReference>
<dbReference type="EC" id="3.5.4.25" evidence="19"/>
<proteinExistence type="inferred from homology"/>
<reference evidence="21 22" key="1">
    <citation type="submission" date="2020-08" db="EMBL/GenBank/DDBJ databases">
        <title>Cohnella phylogeny.</title>
        <authorList>
            <person name="Dunlap C."/>
        </authorList>
    </citation>
    <scope>NUCLEOTIDE SEQUENCE [LARGE SCALE GENOMIC DNA]</scope>
    <source>
        <strain evidence="21 22">DSM 25241</strain>
    </source>
</reference>
<comment type="cofactor">
    <cofactor evidence="2">
        <name>Mn(2+)</name>
        <dbReference type="ChEBI" id="CHEBI:29035"/>
    </cofactor>
</comment>
<feature type="region of interest" description="GTP cyclohydrolase II" evidence="19">
    <location>
        <begin position="217"/>
        <end position="431"/>
    </location>
</feature>
<feature type="binding site" evidence="19">
    <location>
        <position position="48"/>
    </location>
    <ligand>
        <name>D-ribulose 5-phosphate</name>
        <dbReference type="ChEBI" id="CHEBI:58121"/>
    </ligand>
</feature>
<dbReference type="NCBIfam" id="NF001591">
    <property type="entry name" value="PRK00393.1"/>
    <property type="match status" value="1"/>
</dbReference>
<dbReference type="Pfam" id="PF00926">
    <property type="entry name" value="DHBP_synthase"/>
    <property type="match status" value="1"/>
</dbReference>
<evidence type="ECO:0000256" key="5">
    <source>
        <dbReference type="ARBA" id="ARBA00004904"/>
    </source>
</evidence>
<evidence type="ECO:0000256" key="17">
    <source>
        <dbReference type="ARBA" id="ARBA00043932"/>
    </source>
</evidence>
<dbReference type="InterPro" id="IPR036144">
    <property type="entry name" value="RibA-like_sf"/>
</dbReference>
<evidence type="ECO:0000259" key="20">
    <source>
        <dbReference type="Pfam" id="PF00925"/>
    </source>
</evidence>
<feature type="binding site" evidence="19">
    <location>
        <position position="179"/>
    </location>
    <ligand>
        <name>D-ribulose 5-phosphate</name>
        <dbReference type="ChEBI" id="CHEBI:58121"/>
    </ligand>
</feature>
<feature type="binding site" evidence="19">
    <location>
        <begin position="310"/>
        <end position="312"/>
    </location>
    <ligand>
        <name>GTP</name>
        <dbReference type="ChEBI" id="CHEBI:37565"/>
    </ligand>
</feature>
<keyword evidence="13 19" id="KW-0342">GTP-binding</keyword>
<feature type="site" description="Essential for DHBP synthase activity" evidence="19">
    <location>
        <position position="179"/>
    </location>
</feature>
<dbReference type="GO" id="GO:0008686">
    <property type="term" value="F:3,4-dihydroxy-2-butanone-4-phosphate synthase activity"/>
    <property type="evidence" value="ECO:0007669"/>
    <property type="project" value="UniProtKB-UniRule"/>
</dbReference>
<dbReference type="PANTHER" id="PTHR21327">
    <property type="entry name" value="GTP CYCLOHYDROLASE II-RELATED"/>
    <property type="match status" value="1"/>
</dbReference>
<dbReference type="SUPFAM" id="SSF142695">
    <property type="entry name" value="RibA-like"/>
    <property type="match status" value="1"/>
</dbReference>
<keyword evidence="16 19" id="KW-0511">Multifunctional enzyme</keyword>